<keyword evidence="1 3" id="KW-0479">Metal-binding</keyword>
<name>A0A9D1FLH6_9FIRM</name>
<gene>
    <name evidence="4" type="ORF">IAB51_04555</name>
</gene>
<dbReference type="GO" id="GO:0004536">
    <property type="term" value="F:DNA nuclease activity"/>
    <property type="evidence" value="ECO:0007669"/>
    <property type="project" value="InterPro"/>
</dbReference>
<dbReference type="Gene3D" id="3.20.20.140">
    <property type="entry name" value="Metal-dependent hydrolases"/>
    <property type="match status" value="1"/>
</dbReference>
<organism evidence="4 5">
    <name type="scientific">Candidatus Merdivicinus excrementipullorum</name>
    <dbReference type="NCBI Taxonomy" id="2840867"/>
    <lineage>
        <taxon>Bacteria</taxon>
        <taxon>Bacillati</taxon>
        <taxon>Bacillota</taxon>
        <taxon>Clostridia</taxon>
        <taxon>Eubacteriales</taxon>
        <taxon>Oscillospiraceae</taxon>
        <taxon>Oscillospiraceae incertae sedis</taxon>
        <taxon>Candidatus Merdivicinus</taxon>
    </lineage>
</organism>
<proteinExistence type="predicted"/>
<sequence>MQAEILYSGIFDSHAHYNDERFDEDREAVLASLPEQGVCGLINCGCNVETSRISLEYAEKYPFVYAAAGYHPEQADEYTEEGFSAIREILKHPKMVAVGEIGLDYYWPEPDRGIQKEVFEKQLELAKELDLPVIIHSRDAAEDTIEILKKHPGVRGVIHCFSGSVETAKIFLKMGFYIGFTGVLTFQNNRRSVEACEAVPLDQLLLETDCPYMAPVPCRGKRCWSPMIAHTAERMAQIKGVPVQQMIDTARENTCRLFGISF</sequence>
<dbReference type="Pfam" id="PF01026">
    <property type="entry name" value="TatD_DNase"/>
    <property type="match status" value="1"/>
</dbReference>
<keyword evidence="2 4" id="KW-0378">Hydrolase</keyword>
<reference evidence="4" key="1">
    <citation type="submission" date="2020-10" db="EMBL/GenBank/DDBJ databases">
        <authorList>
            <person name="Gilroy R."/>
        </authorList>
    </citation>
    <scope>NUCLEOTIDE SEQUENCE</scope>
    <source>
        <strain evidence="4">CHK199-13235</strain>
    </source>
</reference>
<dbReference type="InterPro" id="IPR015991">
    <property type="entry name" value="TatD/YcfH-like"/>
</dbReference>
<feature type="binding site" evidence="3">
    <location>
        <position position="209"/>
    </location>
    <ligand>
        <name>a divalent metal cation</name>
        <dbReference type="ChEBI" id="CHEBI:60240"/>
        <label>1</label>
    </ligand>
</feature>
<dbReference type="InterPro" id="IPR018228">
    <property type="entry name" value="DNase_TatD-rel_CS"/>
</dbReference>
<feature type="binding site" evidence="3">
    <location>
        <position position="159"/>
    </location>
    <ligand>
        <name>a divalent metal cation</name>
        <dbReference type="ChEBI" id="CHEBI:60240"/>
        <label>2</label>
    </ligand>
</feature>
<dbReference type="FunFam" id="3.20.20.140:FF:000005">
    <property type="entry name" value="TatD family hydrolase"/>
    <property type="match status" value="1"/>
</dbReference>
<comment type="caution">
    <text evidence="4">The sequence shown here is derived from an EMBL/GenBank/DDBJ whole genome shotgun (WGS) entry which is preliminary data.</text>
</comment>
<dbReference type="InterPro" id="IPR032466">
    <property type="entry name" value="Metal_Hydrolase"/>
</dbReference>
<dbReference type="GO" id="GO:0016788">
    <property type="term" value="F:hydrolase activity, acting on ester bonds"/>
    <property type="evidence" value="ECO:0007669"/>
    <property type="project" value="InterPro"/>
</dbReference>
<evidence type="ECO:0000313" key="4">
    <source>
        <dbReference type="EMBL" id="HIS76066.1"/>
    </source>
</evidence>
<feature type="binding site" evidence="3">
    <location>
        <position position="100"/>
    </location>
    <ligand>
        <name>a divalent metal cation</name>
        <dbReference type="ChEBI" id="CHEBI:60240"/>
        <label>1</label>
    </ligand>
</feature>
<dbReference type="GO" id="GO:0046872">
    <property type="term" value="F:metal ion binding"/>
    <property type="evidence" value="ECO:0007669"/>
    <property type="project" value="UniProtKB-KW"/>
</dbReference>
<dbReference type="SUPFAM" id="SSF51556">
    <property type="entry name" value="Metallo-dependent hydrolases"/>
    <property type="match status" value="1"/>
</dbReference>
<reference evidence="4" key="2">
    <citation type="journal article" date="2021" name="PeerJ">
        <title>Extensive microbial diversity within the chicken gut microbiome revealed by metagenomics and culture.</title>
        <authorList>
            <person name="Gilroy R."/>
            <person name="Ravi A."/>
            <person name="Getino M."/>
            <person name="Pursley I."/>
            <person name="Horton D.L."/>
            <person name="Alikhan N.F."/>
            <person name="Baker D."/>
            <person name="Gharbi K."/>
            <person name="Hall N."/>
            <person name="Watson M."/>
            <person name="Adriaenssens E.M."/>
            <person name="Foster-Nyarko E."/>
            <person name="Jarju S."/>
            <person name="Secka A."/>
            <person name="Antonio M."/>
            <person name="Oren A."/>
            <person name="Chaudhuri R.R."/>
            <person name="La Ragione R."/>
            <person name="Hildebrand F."/>
            <person name="Pallen M.J."/>
        </authorList>
    </citation>
    <scope>NUCLEOTIDE SEQUENCE</scope>
    <source>
        <strain evidence="4">CHK199-13235</strain>
    </source>
</reference>
<dbReference type="Proteomes" id="UP000824002">
    <property type="component" value="Unassembled WGS sequence"/>
</dbReference>
<dbReference type="NCBIfam" id="TIGR00010">
    <property type="entry name" value="YchF/TatD family DNA exonuclease"/>
    <property type="match status" value="1"/>
</dbReference>
<dbReference type="PROSITE" id="PS01090">
    <property type="entry name" value="TATD_2"/>
    <property type="match status" value="1"/>
</dbReference>
<feature type="binding site" evidence="3">
    <location>
        <position position="136"/>
    </location>
    <ligand>
        <name>a divalent metal cation</name>
        <dbReference type="ChEBI" id="CHEBI:60240"/>
        <label>2</label>
    </ligand>
</feature>
<dbReference type="EMBL" id="DVJP01000031">
    <property type="protein sequence ID" value="HIS76066.1"/>
    <property type="molecule type" value="Genomic_DNA"/>
</dbReference>
<evidence type="ECO:0000256" key="3">
    <source>
        <dbReference type="PIRSR" id="PIRSR005902-1"/>
    </source>
</evidence>
<protein>
    <submittedName>
        <fullName evidence="4">TatD family hydrolase</fullName>
    </submittedName>
</protein>
<dbReference type="PANTHER" id="PTHR46124">
    <property type="entry name" value="D-AMINOACYL-TRNA DEACYLASE"/>
    <property type="match status" value="1"/>
</dbReference>
<dbReference type="PANTHER" id="PTHR46124:SF2">
    <property type="entry name" value="D-AMINOACYL-TRNA DEACYLASE"/>
    <property type="match status" value="1"/>
</dbReference>
<dbReference type="InterPro" id="IPR001130">
    <property type="entry name" value="TatD-like"/>
</dbReference>
<dbReference type="CDD" id="cd01310">
    <property type="entry name" value="TatD_DNAse"/>
    <property type="match status" value="1"/>
</dbReference>
<dbReference type="PIRSF" id="PIRSF005902">
    <property type="entry name" value="DNase_TatD"/>
    <property type="match status" value="1"/>
</dbReference>
<feature type="binding site" evidence="3">
    <location>
        <position position="14"/>
    </location>
    <ligand>
        <name>a divalent metal cation</name>
        <dbReference type="ChEBI" id="CHEBI:60240"/>
        <label>1</label>
    </ligand>
</feature>
<dbReference type="AlphaFoldDB" id="A0A9D1FLH6"/>
<feature type="binding site" evidence="3">
    <location>
        <position position="16"/>
    </location>
    <ligand>
        <name>a divalent metal cation</name>
        <dbReference type="ChEBI" id="CHEBI:60240"/>
        <label>1</label>
    </ligand>
</feature>
<accession>A0A9D1FLH6</accession>
<evidence type="ECO:0000256" key="2">
    <source>
        <dbReference type="ARBA" id="ARBA00022801"/>
    </source>
</evidence>
<evidence type="ECO:0000313" key="5">
    <source>
        <dbReference type="Proteomes" id="UP000824002"/>
    </source>
</evidence>
<evidence type="ECO:0000256" key="1">
    <source>
        <dbReference type="ARBA" id="ARBA00022723"/>
    </source>
</evidence>